<accession>A0AAD9NG43</accession>
<feature type="non-terminal residue" evidence="1">
    <location>
        <position position="1"/>
    </location>
</feature>
<evidence type="ECO:0000313" key="1">
    <source>
        <dbReference type="EMBL" id="KAK2165909.1"/>
    </source>
</evidence>
<dbReference type="AlphaFoldDB" id="A0AAD9NG43"/>
<proteinExistence type="predicted"/>
<reference evidence="1" key="1">
    <citation type="journal article" date="2023" name="Mol. Biol. Evol.">
        <title>Third-Generation Sequencing Reveals the Adaptive Role of the Epigenome in Three Deep-Sea Polychaetes.</title>
        <authorList>
            <person name="Perez M."/>
            <person name="Aroh O."/>
            <person name="Sun Y."/>
            <person name="Lan Y."/>
            <person name="Juniper S.K."/>
            <person name="Young C.R."/>
            <person name="Angers B."/>
            <person name="Qian P.Y."/>
        </authorList>
    </citation>
    <scope>NUCLEOTIDE SEQUENCE</scope>
    <source>
        <strain evidence="1">P08H-3</strain>
    </source>
</reference>
<evidence type="ECO:0000313" key="2">
    <source>
        <dbReference type="Proteomes" id="UP001208570"/>
    </source>
</evidence>
<name>A0AAD9NG43_9ANNE</name>
<keyword evidence="2" id="KW-1185">Reference proteome</keyword>
<dbReference type="EMBL" id="JAODUP010000044">
    <property type="protein sequence ID" value="KAK2165909.1"/>
    <property type="molecule type" value="Genomic_DNA"/>
</dbReference>
<organism evidence="1 2">
    <name type="scientific">Paralvinella palmiformis</name>
    <dbReference type="NCBI Taxonomy" id="53620"/>
    <lineage>
        <taxon>Eukaryota</taxon>
        <taxon>Metazoa</taxon>
        <taxon>Spiralia</taxon>
        <taxon>Lophotrochozoa</taxon>
        <taxon>Annelida</taxon>
        <taxon>Polychaeta</taxon>
        <taxon>Sedentaria</taxon>
        <taxon>Canalipalpata</taxon>
        <taxon>Terebellida</taxon>
        <taxon>Terebelliformia</taxon>
        <taxon>Alvinellidae</taxon>
        <taxon>Paralvinella</taxon>
    </lineage>
</organism>
<gene>
    <name evidence="1" type="ORF">LSH36_44g04048</name>
</gene>
<protein>
    <submittedName>
        <fullName evidence="1">Uncharacterized protein</fullName>
    </submittedName>
</protein>
<dbReference type="Proteomes" id="UP001208570">
    <property type="component" value="Unassembled WGS sequence"/>
</dbReference>
<sequence length="83" mass="9434">LTRASISRLQSWPRTTTAIIVISLILNPDHLKGFKRHWVAILCFLRITVKLTSCDIFPVSHTCDRGKLHRNNRTFDDGACLSS</sequence>
<comment type="caution">
    <text evidence="1">The sequence shown here is derived from an EMBL/GenBank/DDBJ whole genome shotgun (WGS) entry which is preliminary data.</text>
</comment>